<evidence type="ECO:0000256" key="4">
    <source>
        <dbReference type="ARBA" id="ARBA00023274"/>
    </source>
</evidence>
<dbReference type="SMART" id="SM00916">
    <property type="entry name" value="L51_S25_CI-B8"/>
    <property type="match status" value="1"/>
</dbReference>
<evidence type="ECO:0000256" key="2">
    <source>
        <dbReference type="ARBA" id="ARBA00022980"/>
    </source>
</evidence>
<protein>
    <recommendedName>
        <fullName evidence="5">Ribosomal protein/NADH dehydrogenase domain-containing protein</fullName>
    </recommendedName>
</protein>
<dbReference type="KEGG" id="erc:Ecym_8096"/>
<dbReference type="EMBL" id="CP002504">
    <property type="protein sequence ID" value="AET41390.1"/>
    <property type="molecule type" value="Genomic_DNA"/>
</dbReference>
<dbReference type="STRING" id="931890.G8JX16"/>
<dbReference type="GO" id="GO:0032543">
    <property type="term" value="P:mitochondrial translation"/>
    <property type="evidence" value="ECO:0007669"/>
    <property type="project" value="EnsemblFungi"/>
</dbReference>
<evidence type="ECO:0000313" key="6">
    <source>
        <dbReference type="EMBL" id="AET41390.1"/>
    </source>
</evidence>
<dbReference type="OMA" id="QNHNGHM"/>
<keyword evidence="3" id="KW-0496">Mitochondrion</keyword>
<dbReference type="AlphaFoldDB" id="G8JX16"/>
<dbReference type="PANTHER" id="PTHR13274:SF2">
    <property type="entry name" value="SMALL RIBOSOMAL SUBUNIT PROTEIN MS25"/>
    <property type="match status" value="1"/>
</dbReference>
<evidence type="ECO:0000256" key="1">
    <source>
        <dbReference type="ARBA" id="ARBA00004173"/>
    </source>
</evidence>
<dbReference type="FunCoup" id="G8JX16">
    <property type="interactions" value="119"/>
</dbReference>
<dbReference type="eggNOG" id="ENOG502S1AY">
    <property type="taxonomic scope" value="Eukaryota"/>
</dbReference>
<dbReference type="RefSeq" id="XP_003648207.1">
    <property type="nucleotide sequence ID" value="XM_003648159.1"/>
</dbReference>
<dbReference type="InterPro" id="IPR036249">
    <property type="entry name" value="Thioredoxin-like_sf"/>
</dbReference>
<evidence type="ECO:0000256" key="3">
    <source>
        <dbReference type="ARBA" id="ARBA00023128"/>
    </source>
</evidence>
<keyword evidence="7" id="KW-1185">Reference proteome</keyword>
<evidence type="ECO:0000259" key="5">
    <source>
        <dbReference type="SMART" id="SM00916"/>
    </source>
</evidence>
<dbReference type="Proteomes" id="UP000006790">
    <property type="component" value="Chromosome 8"/>
</dbReference>
<dbReference type="Pfam" id="PF05047">
    <property type="entry name" value="L51_S25_CI-B8"/>
    <property type="match status" value="1"/>
</dbReference>
<dbReference type="InterPro" id="IPR007741">
    <property type="entry name" value="Ribosomal_mL43/mS25/NADH_DH"/>
</dbReference>
<keyword evidence="4" id="KW-0687">Ribonucleoprotein</keyword>
<proteinExistence type="predicted"/>
<reference evidence="7" key="1">
    <citation type="journal article" date="2012" name="G3 (Bethesda)">
        <title>Pichia sorbitophila, an interspecies yeast hybrid reveals early steps of genome resolution following polyploidization.</title>
        <authorList>
            <person name="Leh Louis V."/>
            <person name="Despons L."/>
            <person name="Friedrich A."/>
            <person name="Martin T."/>
            <person name="Durrens P."/>
            <person name="Casaregola S."/>
            <person name="Neuveglise C."/>
            <person name="Fairhead C."/>
            <person name="Marck C."/>
            <person name="Cruz J.A."/>
            <person name="Straub M.L."/>
            <person name="Kugler V."/>
            <person name="Sacerdot C."/>
            <person name="Uzunov Z."/>
            <person name="Thierry A."/>
            <person name="Weiss S."/>
            <person name="Bleykasten C."/>
            <person name="De Montigny J."/>
            <person name="Jacques N."/>
            <person name="Jung P."/>
            <person name="Lemaire M."/>
            <person name="Mallet S."/>
            <person name="Morel G."/>
            <person name="Richard G.F."/>
            <person name="Sarkar A."/>
            <person name="Savel G."/>
            <person name="Schacherer J."/>
            <person name="Seret M.L."/>
            <person name="Talla E."/>
            <person name="Samson G."/>
            <person name="Jubin C."/>
            <person name="Poulain J."/>
            <person name="Vacherie B."/>
            <person name="Barbe V."/>
            <person name="Pelletier E."/>
            <person name="Sherman D.J."/>
            <person name="Westhof E."/>
            <person name="Weissenbach J."/>
            <person name="Baret P.V."/>
            <person name="Wincker P."/>
            <person name="Gaillardin C."/>
            <person name="Dujon B."/>
            <person name="Souciet J.L."/>
        </authorList>
    </citation>
    <scope>NUCLEOTIDE SEQUENCE [LARGE SCALE GENOMIC DNA]</scope>
    <source>
        <strain evidence="7">CBS 270.75 / DBVPG 7215 / KCTC 17166 / NRRL Y-17582</strain>
    </source>
</reference>
<dbReference type="OrthoDB" id="1696305at2759"/>
<organism evidence="6 7">
    <name type="scientific">Eremothecium cymbalariae (strain CBS 270.75 / DBVPG 7215 / KCTC 17166 / NRRL Y-17582)</name>
    <name type="common">Yeast</name>
    <dbReference type="NCBI Taxonomy" id="931890"/>
    <lineage>
        <taxon>Eukaryota</taxon>
        <taxon>Fungi</taxon>
        <taxon>Dikarya</taxon>
        <taxon>Ascomycota</taxon>
        <taxon>Saccharomycotina</taxon>
        <taxon>Saccharomycetes</taxon>
        <taxon>Saccharomycetales</taxon>
        <taxon>Saccharomycetaceae</taxon>
        <taxon>Eremothecium</taxon>
    </lineage>
</organism>
<dbReference type="InParanoid" id="G8JX16"/>
<dbReference type="PANTHER" id="PTHR13274">
    <property type="entry name" value="MITOCHONDRIAL RIBOSOMAL PROTEIN S25"/>
    <property type="match status" value="1"/>
</dbReference>
<accession>G8JX16</accession>
<dbReference type="GO" id="GO:0005762">
    <property type="term" value="C:mitochondrial large ribosomal subunit"/>
    <property type="evidence" value="ECO:0007669"/>
    <property type="project" value="EnsemblFungi"/>
</dbReference>
<comment type="subcellular location">
    <subcellularLocation>
        <location evidence="1">Mitochondrion</location>
    </subcellularLocation>
</comment>
<dbReference type="SUPFAM" id="SSF52833">
    <property type="entry name" value="Thioredoxin-like"/>
    <property type="match status" value="1"/>
</dbReference>
<dbReference type="InterPro" id="IPR040049">
    <property type="entry name" value="Ribosomal_mS25/mL61"/>
</dbReference>
<keyword evidence="2" id="KW-0689">Ribosomal protein</keyword>
<evidence type="ECO:0000313" key="7">
    <source>
        <dbReference type="Proteomes" id="UP000006790"/>
    </source>
</evidence>
<name>G8JX16_ERECY</name>
<sequence>MLKQLKLCNKISATTLESQILLDPSKFNVVRLTFQVSSANGHMGARKFWQTYLPTLKFYNPTLNIQVNRINNTNKNTKVPCILEIVKANGEVTETIEMSGKRSEDIMNEFLKVVDHEKVPSEQIVKL</sequence>
<gene>
    <name evidence="6" type="ordered locus">Ecym_8096</name>
</gene>
<feature type="domain" description="Ribosomal protein/NADH dehydrogenase" evidence="5">
    <location>
        <begin position="37"/>
        <end position="117"/>
    </location>
</feature>
<dbReference type="HOGENOM" id="CLU_141769_0_0_1"/>
<dbReference type="GO" id="GO:0003735">
    <property type="term" value="F:structural constituent of ribosome"/>
    <property type="evidence" value="ECO:0007669"/>
    <property type="project" value="EnsemblFungi"/>
</dbReference>
<dbReference type="GeneID" id="11472688"/>